<accession>A0A2K3KS76</accession>
<keyword evidence="1" id="KW-0472">Membrane</keyword>
<sequence>GTPVKDGKLDFEALVKMETGLDDYDIGQVAWGCVFLLVAELLFRSGCLLLVAVLSVCFAVLLVGVFLLWIVF</sequence>
<gene>
    <name evidence="2" type="ORF">L195_g056553</name>
</gene>
<protein>
    <submittedName>
        <fullName evidence="2">Uncharacterized protein</fullName>
    </submittedName>
</protein>
<dbReference type="EMBL" id="ASHM01107649">
    <property type="protein sequence ID" value="PNX69139.1"/>
    <property type="molecule type" value="Genomic_DNA"/>
</dbReference>
<evidence type="ECO:0000313" key="2">
    <source>
        <dbReference type="EMBL" id="PNX69139.1"/>
    </source>
</evidence>
<name>A0A2K3KS76_TRIPR</name>
<dbReference type="AlphaFoldDB" id="A0A2K3KS76"/>
<evidence type="ECO:0000256" key="1">
    <source>
        <dbReference type="SAM" id="Phobius"/>
    </source>
</evidence>
<keyword evidence="1" id="KW-0812">Transmembrane</keyword>
<proteinExistence type="predicted"/>
<reference evidence="2 3" key="1">
    <citation type="journal article" date="2014" name="Am. J. Bot.">
        <title>Genome assembly and annotation for red clover (Trifolium pratense; Fabaceae).</title>
        <authorList>
            <person name="Istvanek J."/>
            <person name="Jaros M."/>
            <person name="Krenek A."/>
            <person name="Repkova J."/>
        </authorList>
    </citation>
    <scope>NUCLEOTIDE SEQUENCE [LARGE SCALE GENOMIC DNA]</scope>
    <source>
        <strain evidence="3">cv. Tatra</strain>
        <tissue evidence="2">Young leaves</tissue>
    </source>
</reference>
<feature type="non-terminal residue" evidence="2">
    <location>
        <position position="1"/>
    </location>
</feature>
<evidence type="ECO:0000313" key="3">
    <source>
        <dbReference type="Proteomes" id="UP000236291"/>
    </source>
</evidence>
<reference evidence="2 3" key="2">
    <citation type="journal article" date="2017" name="Front. Plant Sci.">
        <title>Gene Classification and Mining of Molecular Markers Useful in Red Clover (Trifolium pratense) Breeding.</title>
        <authorList>
            <person name="Istvanek J."/>
            <person name="Dluhosova J."/>
            <person name="Dluhos P."/>
            <person name="Patkova L."/>
            <person name="Nedelnik J."/>
            <person name="Repkova J."/>
        </authorList>
    </citation>
    <scope>NUCLEOTIDE SEQUENCE [LARGE SCALE GENOMIC DNA]</scope>
    <source>
        <strain evidence="3">cv. Tatra</strain>
        <tissue evidence="2">Young leaves</tissue>
    </source>
</reference>
<organism evidence="2 3">
    <name type="scientific">Trifolium pratense</name>
    <name type="common">Red clover</name>
    <dbReference type="NCBI Taxonomy" id="57577"/>
    <lineage>
        <taxon>Eukaryota</taxon>
        <taxon>Viridiplantae</taxon>
        <taxon>Streptophyta</taxon>
        <taxon>Embryophyta</taxon>
        <taxon>Tracheophyta</taxon>
        <taxon>Spermatophyta</taxon>
        <taxon>Magnoliopsida</taxon>
        <taxon>eudicotyledons</taxon>
        <taxon>Gunneridae</taxon>
        <taxon>Pentapetalae</taxon>
        <taxon>rosids</taxon>
        <taxon>fabids</taxon>
        <taxon>Fabales</taxon>
        <taxon>Fabaceae</taxon>
        <taxon>Papilionoideae</taxon>
        <taxon>50 kb inversion clade</taxon>
        <taxon>NPAAA clade</taxon>
        <taxon>Hologalegina</taxon>
        <taxon>IRL clade</taxon>
        <taxon>Trifolieae</taxon>
        <taxon>Trifolium</taxon>
    </lineage>
</organism>
<feature type="transmembrane region" description="Helical" evidence="1">
    <location>
        <begin position="26"/>
        <end position="43"/>
    </location>
</feature>
<dbReference type="Proteomes" id="UP000236291">
    <property type="component" value="Unassembled WGS sequence"/>
</dbReference>
<keyword evidence="1" id="KW-1133">Transmembrane helix</keyword>
<feature type="transmembrane region" description="Helical" evidence="1">
    <location>
        <begin position="48"/>
        <end position="71"/>
    </location>
</feature>
<comment type="caution">
    <text evidence="2">The sequence shown here is derived from an EMBL/GenBank/DDBJ whole genome shotgun (WGS) entry which is preliminary data.</text>
</comment>